<accession>A0ABX1BEN0</accession>
<dbReference type="Pfam" id="PF00561">
    <property type="entry name" value="Abhydrolase_1"/>
    <property type="match status" value="1"/>
</dbReference>
<feature type="domain" description="AB hydrolase-1" evidence="1">
    <location>
        <begin position="42"/>
        <end position="297"/>
    </location>
</feature>
<proteinExistence type="predicted"/>
<dbReference type="SUPFAM" id="SSF53474">
    <property type="entry name" value="alpha/beta-Hydrolases"/>
    <property type="match status" value="1"/>
</dbReference>
<evidence type="ECO:0000259" key="1">
    <source>
        <dbReference type="Pfam" id="PF00561"/>
    </source>
</evidence>
<dbReference type="PANTHER" id="PTHR43798">
    <property type="entry name" value="MONOACYLGLYCEROL LIPASE"/>
    <property type="match status" value="1"/>
</dbReference>
<evidence type="ECO:0000313" key="2">
    <source>
        <dbReference type="EMBL" id="NJP94957.1"/>
    </source>
</evidence>
<comment type="caution">
    <text evidence="2">The sequence shown here is derived from an EMBL/GenBank/DDBJ whole genome shotgun (WGS) entry which is preliminary data.</text>
</comment>
<dbReference type="InterPro" id="IPR000073">
    <property type="entry name" value="AB_hydrolase_1"/>
</dbReference>
<protein>
    <submittedName>
        <fullName evidence="2">Alpha/beta fold hydrolase</fullName>
    </submittedName>
</protein>
<reference evidence="2 3" key="1">
    <citation type="submission" date="2020-03" db="EMBL/GenBank/DDBJ databases">
        <title>WGS of actinomycetes isolated from Thailand.</title>
        <authorList>
            <person name="Thawai C."/>
        </authorList>
    </citation>
    <scope>NUCLEOTIDE SEQUENCE [LARGE SCALE GENOMIC DNA]</scope>
    <source>
        <strain evidence="2 3">FMUSA5-5</strain>
    </source>
</reference>
<dbReference type="Gene3D" id="3.40.50.1820">
    <property type="entry name" value="alpha/beta hydrolase"/>
    <property type="match status" value="1"/>
</dbReference>
<dbReference type="PRINTS" id="PR00111">
    <property type="entry name" value="ABHYDROLASE"/>
</dbReference>
<keyword evidence="3" id="KW-1185">Reference proteome</keyword>
<keyword evidence="2" id="KW-0378">Hydrolase</keyword>
<dbReference type="EMBL" id="JAATEP010000033">
    <property type="protein sequence ID" value="NJP94957.1"/>
    <property type="molecule type" value="Genomic_DNA"/>
</dbReference>
<sequence>MSGHLRPGGGTRLPGYPFDSRWFVHDGLRRHYLDEGDPAGAPVLMLHGNPSWSYLWRRLITALRGEHRCVAPDHLGMGRSDKPAQDRYPFTLASRVDDLDALTDHLIAERAAPERGWTLVVHDWGGPIGLAWAARHPGRVTRLVVLNSAAFPNPHGPRVRPALRLPFWLLRETRLGERLFLRHHAFARLATLPPFGVRGRLPGEVRAAFLAPDDGQGHRVAVRRFVQDIPLGPADPSWPLLLRAEEGLGAFADRPVLIGWGLRDPVFDPVMLREWRHRLPRAQVHVYPRAGHYVLEDAHDRLVPAITAFLRG</sequence>
<dbReference type="Proteomes" id="UP000696294">
    <property type="component" value="Unassembled WGS sequence"/>
</dbReference>
<dbReference type="InterPro" id="IPR029058">
    <property type="entry name" value="AB_hydrolase_fold"/>
</dbReference>
<dbReference type="PANTHER" id="PTHR43798:SF24">
    <property type="entry name" value="CIS-3-ALKYL-4-ALKYLOXETAN-2-ONE DECARBOXYLASE"/>
    <property type="match status" value="1"/>
</dbReference>
<evidence type="ECO:0000313" key="3">
    <source>
        <dbReference type="Proteomes" id="UP000696294"/>
    </source>
</evidence>
<dbReference type="GO" id="GO:0016787">
    <property type="term" value="F:hydrolase activity"/>
    <property type="evidence" value="ECO:0007669"/>
    <property type="project" value="UniProtKB-KW"/>
</dbReference>
<dbReference type="RefSeq" id="WP_168016240.1">
    <property type="nucleotide sequence ID" value="NZ_JAATEP010000033.1"/>
</dbReference>
<organism evidence="2 3">
    <name type="scientific">Nonomuraea composti</name>
    <dbReference type="NCBI Taxonomy" id="2720023"/>
    <lineage>
        <taxon>Bacteria</taxon>
        <taxon>Bacillati</taxon>
        <taxon>Actinomycetota</taxon>
        <taxon>Actinomycetes</taxon>
        <taxon>Streptosporangiales</taxon>
        <taxon>Streptosporangiaceae</taxon>
        <taxon>Nonomuraea</taxon>
    </lineage>
</organism>
<name>A0ABX1BEN0_9ACTN</name>
<gene>
    <name evidence="2" type="ORF">HCN51_36925</name>
</gene>
<dbReference type="InterPro" id="IPR050266">
    <property type="entry name" value="AB_hydrolase_sf"/>
</dbReference>